<name>A0A6M3JKX5_9ZZZZ</name>
<accession>A0A6M3JKX5</accession>
<protein>
    <submittedName>
        <fullName evidence="1">Uncharacterized protein</fullName>
    </submittedName>
</protein>
<organism evidence="1">
    <name type="scientific">viral metagenome</name>
    <dbReference type="NCBI Taxonomy" id="1070528"/>
    <lineage>
        <taxon>unclassified sequences</taxon>
        <taxon>metagenomes</taxon>
        <taxon>organismal metagenomes</taxon>
    </lineage>
</organism>
<dbReference type="AlphaFoldDB" id="A0A6M3JKX5"/>
<evidence type="ECO:0000313" key="1">
    <source>
        <dbReference type="EMBL" id="QJA69497.1"/>
    </source>
</evidence>
<dbReference type="EMBL" id="MT141710">
    <property type="protein sequence ID" value="QJA69497.1"/>
    <property type="molecule type" value="Genomic_DNA"/>
</dbReference>
<sequence length="278" mass="29060">MRIKVSVVCCVLLLFVFAATANATPRRLIFHLNTLANEVSAVTSCTYGGVSAMVVEDATRSGYRRADGAFMVPIGDIESGRCFAKLSGVSRSNQAAASGGVWSGSSLFAYVVTANNVADLTIADRQPIYFGTALSGDTITPVPVELTAGRLVGMLFSPGAGVSLYSGATIELDIGLPEEGWQDPLPIHTGTSIYTMNAANGAVSVTIPYGTRYIEINSEYSGASIYYTRAVAISAADPAILPGEVKGFAGSRAELQRIKIGAPGVAGYAVVNCYTKEF</sequence>
<gene>
    <name evidence="1" type="ORF">MM415A04547_0010</name>
</gene>
<reference evidence="1" key="1">
    <citation type="submission" date="2020-03" db="EMBL/GenBank/DDBJ databases">
        <title>The deep terrestrial virosphere.</title>
        <authorList>
            <person name="Holmfeldt K."/>
            <person name="Nilsson E."/>
            <person name="Simone D."/>
            <person name="Lopez-Fernandez M."/>
            <person name="Wu X."/>
            <person name="de Brujin I."/>
            <person name="Lundin D."/>
            <person name="Andersson A."/>
            <person name="Bertilsson S."/>
            <person name="Dopson M."/>
        </authorList>
    </citation>
    <scope>NUCLEOTIDE SEQUENCE</scope>
    <source>
        <strain evidence="1">MM415A04547</strain>
    </source>
</reference>
<proteinExistence type="predicted"/>